<proteinExistence type="predicted"/>
<dbReference type="EMBL" id="JBHSIS010000007">
    <property type="protein sequence ID" value="MFC4855460.1"/>
    <property type="molecule type" value="Genomic_DNA"/>
</dbReference>
<dbReference type="Pfam" id="PF00550">
    <property type="entry name" value="PP-binding"/>
    <property type="match status" value="1"/>
</dbReference>
<accession>A0ABV9S4K2</accession>
<dbReference type="InterPro" id="IPR009081">
    <property type="entry name" value="PP-bd_ACP"/>
</dbReference>
<sequence>MAERLTPEVIRAEVAALLHQSPDEVDEKENLFESGLDSIRLLTLLERWREVGVAVSFVELAEQPTLEHWLKLLASRQPAALDV</sequence>
<comment type="caution">
    <text evidence="2">The sequence shown here is derived from an EMBL/GenBank/DDBJ whole genome shotgun (WGS) entry which is preliminary data.</text>
</comment>
<name>A0ABV9S4K2_9PSEU</name>
<keyword evidence="3" id="KW-1185">Reference proteome</keyword>
<evidence type="ECO:0000313" key="3">
    <source>
        <dbReference type="Proteomes" id="UP001595859"/>
    </source>
</evidence>
<protein>
    <submittedName>
        <fullName evidence="2">Phosphopantetheine-binding protein</fullName>
    </submittedName>
</protein>
<reference evidence="3" key="1">
    <citation type="journal article" date="2019" name="Int. J. Syst. Evol. Microbiol.">
        <title>The Global Catalogue of Microorganisms (GCM) 10K type strain sequencing project: providing services to taxonomists for standard genome sequencing and annotation.</title>
        <authorList>
            <consortium name="The Broad Institute Genomics Platform"/>
            <consortium name="The Broad Institute Genome Sequencing Center for Infectious Disease"/>
            <person name="Wu L."/>
            <person name="Ma J."/>
        </authorList>
    </citation>
    <scope>NUCLEOTIDE SEQUENCE [LARGE SCALE GENOMIC DNA]</scope>
    <source>
        <strain evidence="3">ZS-22-S1</strain>
    </source>
</reference>
<evidence type="ECO:0000313" key="2">
    <source>
        <dbReference type="EMBL" id="MFC4855460.1"/>
    </source>
</evidence>
<dbReference type="InterPro" id="IPR036736">
    <property type="entry name" value="ACP-like_sf"/>
</dbReference>
<evidence type="ECO:0000259" key="1">
    <source>
        <dbReference type="PROSITE" id="PS50075"/>
    </source>
</evidence>
<dbReference type="Proteomes" id="UP001595859">
    <property type="component" value="Unassembled WGS sequence"/>
</dbReference>
<gene>
    <name evidence="2" type="ORF">ACFPCV_18265</name>
</gene>
<dbReference type="Gene3D" id="1.10.1200.10">
    <property type="entry name" value="ACP-like"/>
    <property type="match status" value="1"/>
</dbReference>
<dbReference type="RefSeq" id="WP_378057406.1">
    <property type="nucleotide sequence ID" value="NZ_JBHSIS010000007.1"/>
</dbReference>
<dbReference type="SUPFAM" id="SSF47336">
    <property type="entry name" value="ACP-like"/>
    <property type="match status" value="1"/>
</dbReference>
<organism evidence="2 3">
    <name type="scientific">Actinophytocola glycyrrhizae</name>
    <dbReference type="NCBI Taxonomy" id="2044873"/>
    <lineage>
        <taxon>Bacteria</taxon>
        <taxon>Bacillati</taxon>
        <taxon>Actinomycetota</taxon>
        <taxon>Actinomycetes</taxon>
        <taxon>Pseudonocardiales</taxon>
        <taxon>Pseudonocardiaceae</taxon>
    </lineage>
</organism>
<feature type="domain" description="Carrier" evidence="1">
    <location>
        <begin position="1"/>
        <end position="77"/>
    </location>
</feature>
<dbReference type="PROSITE" id="PS50075">
    <property type="entry name" value="CARRIER"/>
    <property type="match status" value="1"/>
</dbReference>